<dbReference type="WBParaSite" id="nRc.2.0.1.t20114-RA">
    <property type="protein sequence ID" value="nRc.2.0.1.t20114-RA"/>
    <property type="gene ID" value="nRc.2.0.1.g20114"/>
</dbReference>
<accession>A0A915J1Y1</accession>
<protein>
    <submittedName>
        <fullName evidence="2">Uncharacterized protein</fullName>
    </submittedName>
</protein>
<keyword evidence="1" id="KW-1185">Reference proteome</keyword>
<reference evidence="2" key="1">
    <citation type="submission" date="2022-11" db="UniProtKB">
        <authorList>
            <consortium name="WormBaseParasite"/>
        </authorList>
    </citation>
    <scope>IDENTIFICATION</scope>
</reference>
<dbReference type="Proteomes" id="UP000887565">
    <property type="component" value="Unplaced"/>
</dbReference>
<name>A0A915J1Y1_ROMCU</name>
<proteinExistence type="predicted"/>
<sequence length="94" mass="10350">MVMFKLSSDCEEIFRQFKSKCVNNAILLNSFNKHTIIIRSSTPLTPLGILSKTAWSLPVVCNCPAANESIKWAAVDESSLNGGDMTWAAACRKQ</sequence>
<dbReference type="AlphaFoldDB" id="A0A915J1Y1"/>
<organism evidence="1 2">
    <name type="scientific">Romanomermis culicivorax</name>
    <name type="common">Nematode worm</name>
    <dbReference type="NCBI Taxonomy" id="13658"/>
    <lineage>
        <taxon>Eukaryota</taxon>
        <taxon>Metazoa</taxon>
        <taxon>Ecdysozoa</taxon>
        <taxon>Nematoda</taxon>
        <taxon>Enoplea</taxon>
        <taxon>Dorylaimia</taxon>
        <taxon>Mermithida</taxon>
        <taxon>Mermithoidea</taxon>
        <taxon>Mermithidae</taxon>
        <taxon>Romanomermis</taxon>
    </lineage>
</organism>
<evidence type="ECO:0000313" key="2">
    <source>
        <dbReference type="WBParaSite" id="nRc.2.0.1.t20114-RA"/>
    </source>
</evidence>
<evidence type="ECO:0000313" key="1">
    <source>
        <dbReference type="Proteomes" id="UP000887565"/>
    </source>
</evidence>